<evidence type="ECO:0000256" key="5">
    <source>
        <dbReference type="ARBA" id="ARBA00022989"/>
    </source>
</evidence>
<dbReference type="PANTHER" id="PTHR30250">
    <property type="entry name" value="PST FAMILY PREDICTED COLANIC ACID TRANSPORTER"/>
    <property type="match status" value="1"/>
</dbReference>
<feature type="transmembrane region" description="Helical" evidence="7">
    <location>
        <begin position="406"/>
        <end position="425"/>
    </location>
</feature>
<feature type="transmembrane region" description="Helical" evidence="7">
    <location>
        <begin position="43"/>
        <end position="65"/>
    </location>
</feature>
<keyword evidence="6 7" id="KW-0472">Membrane</keyword>
<feature type="transmembrane region" description="Helical" evidence="7">
    <location>
        <begin position="373"/>
        <end position="394"/>
    </location>
</feature>
<dbReference type="GO" id="GO:0005886">
    <property type="term" value="C:plasma membrane"/>
    <property type="evidence" value="ECO:0007669"/>
    <property type="project" value="UniProtKB-SubCell"/>
</dbReference>
<dbReference type="EMBL" id="APKE01000022">
    <property type="protein sequence ID" value="KAF0675863.1"/>
    <property type="molecule type" value="Genomic_DNA"/>
</dbReference>
<dbReference type="Pfam" id="PF13440">
    <property type="entry name" value="Polysacc_synt_3"/>
    <property type="match status" value="1"/>
</dbReference>
<feature type="transmembrane region" description="Helical" evidence="7">
    <location>
        <begin position="204"/>
        <end position="228"/>
    </location>
</feature>
<dbReference type="RefSeq" id="WP_236549762.1">
    <property type="nucleotide sequence ID" value="NZ_APKE01000022.1"/>
</dbReference>
<comment type="similarity">
    <text evidence="2">Belongs to the polysaccharide synthase family.</text>
</comment>
<feature type="transmembrane region" description="Helical" evidence="7">
    <location>
        <begin position="311"/>
        <end position="328"/>
    </location>
</feature>
<feature type="transmembrane region" description="Helical" evidence="7">
    <location>
        <begin position="349"/>
        <end position="367"/>
    </location>
</feature>
<organism evidence="8 9">
    <name type="scientific">Profundibacterium mesophilum KAUST100406-0324</name>
    <dbReference type="NCBI Taxonomy" id="1037889"/>
    <lineage>
        <taxon>Bacteria</taxon>
        <taxon>Pseudomonadati</taxon>
        <taxon>Pseudomonadota</taxon>
        <taxon>Alphaproteobacteria</taxon>
        <taxon>Rhodobacterales</taxon>
        <taxon>Roseobacteraceae</taxon>
        <taxon>Profundibacterium</taxon>
    </lineage>
</organism>
<evidence type="ECO:0000256" key="2">
    <source>
        <dbReference type="ARBA" id="ARBA00007430"/>
    </source>
</evidence>
<evidence type="ECO:0000256" key="3">
    <source>
        <dbReference type="ARBA" id="ARBA00022475"/>
    </source>
</evidence>
<comment type="caution">
    <text evidence="8">The sequence shown here is derived from an EMBL/GenBank/DDBJ whole genome shotgun (WGS) entry which is preliminary data.</text>
</comment>
<feature type="transmembrane region" description="Helical" evidence="7">
    <location>
        <begin position="77"/>
        <end position="99"/>
    </location>
</feature>
<evidence type="ECO:0000313" key="9">
    <source>
        <dbReference type="Proteomes" id="UP000698242"/>
    </source>
</evidence>
<accession>A0A921NYL0</accession>
<dbReference type="PANTHER" id="PTHR30250:SF10">
    <property type="entry name" value="LIPOPOLYSACCHARIDE BIOSYNTHESIS PROTEIN WZXC"/>
    <property type="match status" value="1"/>
</dbReference>
<evidence type="ECO:0000256" key="1">
    <source>
        <dbReference type="ARBA" id="ARBA00004651"/>
    </source>
</evidence>
<evidence type="ECO:0000313" key="8">
    <source>
        <dbReference type="EMBL" id="KAF0675863.1"/>
    </source>
</evidence>
<dbReference type="Proteomes" id="UP000698242">
    <property type="component" value="Unassembled WGS sequence"/>
</dbReference>
<feature type="transmembrane region" description="Helical" evidence="7">
    <location>
        <begin position="281"/>
        <end position="299"/>
    </location>
</feature>
<sequence>MKKFLSAPFLLGVGTRIGSQIIAFVLVMIASRYLGLTAFGTYALAWAAAVVANTFVFTGLYQAVLRSDDADREMDQLFYLMLGVGLVGSTIIAGAGLLAPGAVGAALLAIAPIPTLQSLPAWNEARLVQSGRVRSASAYTLAAEASALGVALVGFRHGMGIGSLIAARYGAVLVAAVLTTALSPRLPRLRRVPGTARRSLRTALPLWATASVGMFSNYGADLMLGIFLNPAAVGAYRGGARIAMTASDVVVQPLMMLTWARFSRLERNGELSRLGAAWHETISFSVALIWPVMASVALLSRDLVLTLFNETWLAAAGVVSILAIARSFQSFSVLLEPTMICSGRPGVQLRIRAIGAAILLVALLVLGRHGGEMAAIAQLLTGLCVALLALHAMLGQLGLGPHAALAAMRPGAGLTLACIAVIIATRELRADWPGPQGLGLTVALLALVWVGIMALFLRKGILVLPAA</sequence>
<name>A0A921NYL0_9RHOB</name>
<evidence type="ECO:0000256" key="7">
    <source>
        <dbReference type="SAM" id="Phobius"/>
    </source>
</evidence>
<feature type="transmembrane region" description="Helical" evidence="7">
    <location>
        <begin position="161"/>
        <end position="183"/>
    </location>
</feature>
<evidence type="ECO:0000256" key="6">
    <source>
        <dbReference type="ARBA" id="ARBA00023136"/>
    </source>
</evidence>
<keyword evidence="9" id="KW-1185">Reference proteome</keyword>
<protein>
    <submittedName>
        <fullName evidence="8">Succinoglycan biosynthesis transport protein</fullName>
    </submittedName>
</protein>
<keyword evidence="3" id="KW-1003">Cell membrane</keyword>
<dbReference type="AlphaFoldDB" id="A0A921NYL0"/>
<evidence type="ECO:0000256" key="4">
    <source>
        <dbReference type="ARBA" id="ARBA00022692"/>
    </source>
</evidence>
<gene>
    <name evidence="8" type="primary">sgb</name>
    <name evidence="8" type="ORF">PMES_01949</name>
</gene>
<comment type="subcellular location">
    <subcellularLocation>
        <location evidence="1">Cell membrane</location>
        <topology evidence="1">Multi-pass membrane protein</topology>
    </subcellularLocation>
</comment>
<dbReference type="InterPro" id="IPR050833">
    <property type="entry name" value="Poly_Biosynth_Transport"/>
</dbReference>
<keyword evidence="4 7" id="KW-0812">Transmembrane</keyword>
<feature type="transmembrane region" description="Helical" evidence="7">
    <location>
        <begin position="437"/>
        <end position="457"/>
    </location>
</feature>
<keyword evidence="5 7" id="KW-1133">Transmembrane helix</keyword>
<proteinExistence type="inferred from homology"/>
<reference evidence="8" key="1">
    <citation type="submission" date="2013-03" db="EMBL/GenBank/DDBJ databases">
        <title>Genome Sequence of the Profundibacterium mesophilum strain KAUST100406-0324T from Red Sea, a novel genus in the family Rhodobacteraceae.</title>
        <authorList>
            <person name="Essack M."/>
            <person name="Alam I."/>
            <person name="Lafi F."/>
            <person name="Alawi W."/>
            <person name="Kamanu F."/>
            <person name="Al-Suwailem A."/>
            <person name="Lee O.O."/>
            <person name="Xu Y."/>
            <person name="Bajic V."/>
            <person name="Qian P.-Y."/>
            <person name="Archer J."/>
        </authorList>
    </citation>
    <scope>NUCLEOTIDE SEQUENCE</scope>
    <source>
        <strain evidence="8">KAUST100406-0324</strain>
    </source>
</reference>